<feature type="transmembrane region" description="Helical" evidence="7">
    <location>
        <begin position="12"/>
        <end position="34"/>
    </location>
</feature>
<evidence type="ECO:0000256" key="2">
    <source>
        <dbReference type="ARBA" id="ARBA00022617"/>
    </source>
</evidence>
<reference evidence="9 10" key="1">
    <citation type="submission" date="2020-06" db="EMBL/GenBank/DDBJ databases">
        <title>Genome sequence of Rhizobium sp strain ADMK78.</title>
        <authorList>
            <person name="Rahi P."/>
        </authorList>
    </citation>
    <scope>NUCLEOTIDE SEQUENCE [LARGE SCALE GENOMIC DNA]</scope>
    <source>
        <strain evidence="9 10">ADMK78</strain>
        <plasmid evidence="9 10">pPRADMK78_01</plasmid>
    </source>
</reference>
<dbReference type="InterPro" id="IPR009056">
    <property type="entry name" value="Cyt_c-like_dom"/>
</dbReference>
<dbReference type="PROSITE" id="PS51257">
    <property type="entry name" value="PROKAR_LIPOPROTEIN"/>
    <property type="match status" value="1"/>
</dbReference>
<evidence type="ECO:0000256" key="5">
    <source>
        <dbReference type="ARBA" id="ARBA00023004"/>
    </source>
</evidence>
<evidence type="ECO:0000256" key="1">
    <source>
        <dbReference type="ARBA" id="ARBA00022448"/>
    </source>
</evidence>
<sequence length="377" mass="41472">MQHGEIRWPRVAKILLAALAAVACFAVILVWSGLYNVAASRDHLQVTTWMLERVREQSIATQAMGIEAPLLDDDGMVRLGAAHYEAGCVPCHNRPGNAINPIVEGMLPSPPKLTSALEERKPETIYWIVKHGLKYTGMPAWPDQTRDDEVWAVTAFLQTLQRPSDQQYLDLAGVRRISDDVRTEGFASFDRFTECGRCHDSGRLDTNGDRIPRLSGQSPEYLLRSLREYAGQDRPSGVMEPVAALLDEETMRALVARYARVEKSRSVTAPPSDAEQLERGRIIAQRGDPKRGVPACDSCHAAGRSPQFPRLAGQHADYLVGQLELWQRGGRTGTTYGRIMSHVASRLSADQISDVTSYYQSLPGDGAPDGAVARAGP</sequence>
<protein>
    <submittedName>
        <fullName evidence="9">C-type cytochrome</fullName>
    </submittedName>
</protein>
<dbReference type="InterPro" id="IPR036909">
    <property type="entry name" value="Cyt_c-like_dom_sf"/>
</dbReference>
<feature type="domain" description="Cytochrome c" evidence="8">
    <location>
        <begin position="275"/>
        <end position="363"/>
    </location>
</feature>
<evidence type="ECO:0000313" key="10">
    <source>
        <dbReference type="Proteomes" id="UP000308530"/>
    </source>
</evidence>
<evidence type="ECO:0000256" key="7">
    <source>
        <dbReference type="SAM" id="Phobius"/>
    </source>
</evidence>
<dbReference type="SUPFAM" id="SSF46626">
    <property type="entry name" value="Cytochrome c"/>
    <property type="match status" value="3"/>
</dbReference>
<evidence type="ECO:0000313" key="9">
    <source>
        <dbReference type="EMBL" id="QLF71830.1"/>
    </source>
</evidence>
<evidence type="ECO:0000256" key="4">
    <source>
        <dbReference type="ARBA" id="ARBA00022982"/>
    </source>
</evidence>
<dbReference type="Pfam" id="PF13442">
    <property type="entry name" value="Cytochrome_CBB3"/>
    <property type="match status" value="1"/>
</dbReference>
<dbReference type="InterPro" id="IPR050597">
    <property type="entry name" value="Cytochrome_c_Oxidase_Subunit"/>
</dbReference>
<keyword evidence="9" id="KW-0614">Plasmid</keyword>
<evidence type="ECO:0000256" key="6">
    <source>
        <dbReference type="PROSITE-ProRule" id="PRU00433"/>
    </source>
</evidence>
<keyword evidence="7" id="KW-0812">Transmembrane</keyword>
<dbReference type="PANTHER" id="PTHR33751:SF9">
    <property type="entry name" value="CYTOCHROME C4"/>
    <property type="match status" value="1"/>
</dbReference>
<evidence type="ECO:0000259" key="8">
    <source>
        <dbReference type="PROSITE" id="PS51007"/>
    </source>
</evidence>
<dbReference type="RefSeq" id="WP_138289204.1">
    <property type="nucleotide sequence ID" value="NZ_CP058351.1"/>
</dbReference>
<keyword evidence="4" id="KW-0249">Electron transport</keyword>
<feature type="domain" description="Cytochrome c" evidence="8">
    <location>
        <begin position="75"/>
        <end position="161"/>
    </location>
</feature>
<dbReference type="PANTHER" id="PTHR33751">
    <property type="entry name" value="CBB3-TYPE CYTOCHROME C OXIDASE SUBUNIT FIXP"/>
    <property type="match status" value="1"/>
</dbReference>
<organism evidence="9 10">
    <name type="scientific">Peteryoungia desertarenae</name>
    <dbReference type="NCBI Taxonomy" id="1813451"/>
    <lineage>
        <taxon>Bacteria</taxon>
        <taxon>Pseudomonadati</taxon>
        <taxon>Pseudomonadota</taxon>
        <taxon>Alphaproteobacteria</taxon>
        <taxon>Hyphomicrobiales</taxon>
        <taxon>Rhizobiaceae</taxon>
        <taxon>Peteryoungia</taxon>
    </lineage>
</organism>
<accession>A0ABX6QUD8</accession>
<feature type="domain" description="Cytochrome c" evidence="8">
    <location>
        <begin position="180"/>
        <end position="262"/>
    </location>
</feature>
<dbReference type="Proteomes" id="UP000308530">
    <property type="component" value="Plasmid pPRADMK78_01"/>
</dbReference>
<keyword evidence="1" id="KW-0813">Transport</keyword>
<proteinExistence type="predicted"/>
<dbReference type="EMBL" id="CP058351">
    <property type="protein sequence ID" value="QLF71830.1"/>
    <property type="molecule type" value="Genomic_DNA"/>
</dbReference>
<keyword evidence="2 6" id="KW-0349">Heme</keyword>
<keyword evidence="5 6" id="KW-0408">Iron</keyword>
<evidence type="ECO:0000256" key="3">
    <source>
        <dbReference type="ARBA" id="ARBA00022723"/>
    </source>
</evidence>
<name>A0ABX6QUD8_9HYPH</name>
<geneLocation type="plasmid" evidence="9 10">
    <name>pPRADMK78_01</name>
</geneLocation>
<keyword evidence="7" id="KW-1133">Transmembrane helix</keyword>
<keyword evidence="10" id="KW-1185">Reference proteome</keyword>
<gene>
    <name evidence="9" type="ORF">FE840_019715</name>
</gene>
<keyword evidence="7" id="KW-0472">Membrane</keyword>
<dbReference type="Gene3D" id="1.10.760.10">
    <property type="entry name" value="Cytochrome c-like domain"/>
    <property type="match status" value="3"/>
</dbReference>
<keyword evidence="3 6" id="KW-0479">Metal-binding</keyword>
<dbReference type="PROSITE" id="PS51007">
    <property type="entry name" value="CYTC"/>
    <property type="match status" value="3"/>
</dbReference>